<reference evidence="6" key="1">
    <citation type="journal article" date="2020" name="Stud. Mycol.">
        <title>101 Dothideomycetes genomes: a test case for predicting lifestyles and emergence of pathogens.</title>
        <authorList>
            <person name="Haridas S."/>
            <person name="Albert R."/>
            <person name="Binder M."/>
            <person name="Bloem J."/>
            <person name="Labutti K."/>
            <person name="Salamov A."/>
            <person name="Andreopoulos B."/>
            <person name="Baker S."/>
            <person name="Barry K."/>
            <person name="Bills G."/>
            <person name="Bluhm B."/>
            <person name="Cannon C."/>
            <person name="Castanera R."/>
            <person name="Culley D."/>
            <person name="Daum C."/>
            <person name="Ezra D."/>
            <person name="Gonzalez J."/>
            <person name="Henrissat B."/>
            <person name="Kuo A."/>
            <person name="Liang C."/>
            <person name="Lipzen A."/>
            <person name="Lutzoni F."/>
            <person name="Magnuson J."/>
            <person name="Mondo S."/>
            <person name="Nolan M."/>
            <person name="Ohm R."/>
            <person name="Pangilinan J."/>
            <person name="Park H.-J."/>
            <person name="Ramirez L."/>
            <person name="Alfaro M."/>
            <person name="Sun H."/>
            <person name="Tritt A."/>
            <person name="Yoshinaga Y."/>
            <person name="Zwiers L.-H."/>
            <person name="Turgeon B."/>
            <person name="Goodwin S."/>
            <person name="Spatafora J."/>
            <person name="Crous P."/>
            <person name="Grigoriev I."/>
        </authorList>
    </citation>
    <scope>NUCLEOTIDE SEQUENCE</scope>
    <source>
        <strain evidence="6">CBS 260.36</strain>
    </source>
</reference>
<keyword evidence="2" id="KW-0677">Repeat</keyword>
<dbReference type="Pfam" id="PF24883">
    <property type="entry name" value="NPHP3_N"/>
    <property type="match status" value="1"/>
</dbReference>
<feature type="repeat" description="WD" evidence="3">
    <location>
        <begin position="975"/>
        <end position="1016"/>
    </location>
</feature>
<dbReference type="SUPFAM" id="SSF52540">
    <property type="entry name" value="P-loop containing nucleoside triphosphate hydrolases"/>
    <property type="match status" value="1"/>
</dbReference>
<dbReference type="PANTHER" id="PTHR44156">
    <property type="entry name" value="SUPERNUMERARY LIMBS, ISOFORM B-RELATED"/>
    <property type="match status" value="1"/>
</dbReference>
<dbReference type="OrthoDB" id="674604at2759"/>
<comment type="caution">
    <text evidence="6">The sequence shown here is derived from an EMBL/GenBank/DDBJ whole genome shotgun (WGS) entry which is preliminary data.</text>
</comment>
<keyword evidence="4" id="KW-0175">Coiled coil</keyword>
<dbReference type="InterPro" id="IPR020472">
    <property type="entry name" value="WD40_PAC1"/>
</dbReference>
<accession>A0A9P4IW37</accession>
<dbReference type="InterPro" id="IPR015943">
    <property type="entry name" value="WD40/YVTN_repeat-like_dom_sf"/>
</dbReference>
<dbReference type="SMART" id="SM00320">
    <property type="entry name" value="WD40"/>
    <property type="match status" value="12"/>
</dbReference>
<feature type="repeat" description="WD" evidence="3">
    <location>
        <begin position="1017"/>
        <end position="1058"/>
    </location>
</feature>
<dbReference type="InterPro" id="IPR056884">
    <property type="entry name" value="NPHP3-like_N"/>
</dbReference>
<dbReference type="InterPro" id="IPR011047">
    <property type="entry name" value="Quinoprotein_ADH-like_sf"/>
</dbReference>
<keyword evidence="1 3" id="KW-0853">WD repeat</keyword>
<dbReference type="InterPro" id="IPR027417">
    <property type="entry name" value="P-loop_NTPase"/>
</dbReference>
<dbReference type="SUPFAM" id="SSF101898">
    <property type="entry name" value="NHL repeat"/>
    <property type="match status" value="1"/>
</dbReference>
<evidence type="ECO:0000256" key="4">
    <source>
        <dbReference type="SAM" id="Coils"/>
    </source>
</evidence>
<evidence type="ECO:0000256" key="1">
    <source>
        <dbReference type="ARBA" id="ARBA00022574"/>
    </source>
</evidence>
<name>A0A9P4IW37_9PEZI</name>
<dbReference type="PROSITE" id="PS00678">
    <property type="entry name" value="WD_REPEATS_1"/>
    <property type="match status" value="3"/>
</dbReference>
<protein>
    <submittedName>
        <fullName evidence="6">WD40 repeat-like protein</fullName>
    </submittedName>
</protein>
<dbReference type="SUPFAM" id="SSF50998">
    <property type="entry name" value="Quinoprotein alcohol dehydrogenase-like"/>
    <property type="match status" value="1"/>
</dbReference>
<keyword evidence="7" id="KW-1185">Reference proteome</keyword>
<proteinExistence type="predicted"/>
<evidence type="ECO:0000313" key="6">
    <source>
        <dbReference type="EMBL" id="KAF2149889.1"/>
    </source>
</evidence>
<evidence type="ECO:0000259" key="5">
    <source>
        <dbReference type="Pfam" id="PF24883"/>
    </source>
</evidence>
<gene>
    <name evidence="6" type="ORF">K461DRAFT_230616</name>
</gene>
<dbReference type="InterPro" id="IPR019775">
    <property type="entry name" value="WD40_repeat_CS"/>
</dbReference>
<dbReference type="InterPro" id="IPR001680">
    <property type="entry name" value="WD40_rpt"/>
</dbReference>
<feature type="repeat" description="WD" evidence="3">
    <location>
        <begin position="889"/>
        <end position="930"/>
    </location>
</feature>
<dbReference type="InterPro" id="IPR053299">
    <property type="entry name" value="ASTRA_WD_repeat"/>
</dbReference>
<evidence type="ECO:0000313" key="7">
    <source>
        <dbReference type="Proteomes" id="UP000799439"/>
    </source>
</evidence>
<feature type="repeat" description="WD" evidence="3">
    <location>
        <begin position="635"/>
        <end position="676"/>
    </location>
</feature>
<dbReference type="Proteomes" id="UP000799439">
    <property type="component" value="Unassembled WGS sequence"/>
</dbReference>
<dbReference type="Gene3D" id="3.40.50.300">
    <property type="entry name" value="P-loop containing nucleotide triphosphate hydrolases"/>
    <property type="match status" value="1"/>
</dbReference>
<feature type="domain" description="Nephrocystin 3-like N-terminal" evidence="5">
    <location>
        <begin position="65"/>
        <end position="227"/>
    </location>
</feature>
<sequence>MCDGWRSVLQKTKGLHNAASRLVNLSRLKIANGSEYNSYTDARNQSYTDVDLPFCLEGTRTVLLQQICEWAKDPNPTGVSIFWLCGKAGTGKSTIARTIGHLLDKRGLGASFFFKRGGGDRGSAGRFFSTIASQFAVKYPDSLRSHIAAALDADPSICDKNLREQFDKLFLQPLSAATVKRASYSAKIIVIDAMDECESNEEIRVIIRLLGQAKMDSLGVRVFMTSRPELPIQLGFRESIGDDSYKDIRLEDVEPRTIDHDIRVYLKYRFQKIKEVDDSINTIDQLPIDWPGSEVIEALVRLADHLFIFASTVCQYISDQDDPREALDFILHRQGNPLLTRLEDMYDSILQRVAQAQAKKQDAQQAIAEVRELVGSIALLAVPLSLESLITLLALPPRKVQSTLTQLQSVLHVPRSDTTPVRLLHLSFRDFLINPRTRDLSRFYINEIETHSRLSEKCLQQLGKVDGLKTNMCNLRQPGTKRAEVPKERILQSIPGHVRYACCYWAHHVIECGAELDDDGVVHQFLEVHFIHWLEALSWLGRLSVAIDYLRRLHRLVNIKTGTVLSTFLDDASRFLLQFRFIIDLAPLQLYHSALHFAPIQSTIRQIFKHDILVSQNFSMLPEPALEWTPEILRLEGHTGGVVAVALSPDSLTIASGSTDGTVRLWSAQTGEEKFTFRGHSKWVKAVTFSADGKLVCSAAVFEITLWHAKTGETIRQIEVTTTRNFHSMAFSLDTKIVLSPSRDRSLRVYDMLTGEEVQTFAEHSTSLWILAFSPDAETVASFSNHGDVCLWSARTGKVIQKFEQYKGNRFKAAVFSPDKTILAVSMGGSPSIRLLDIQTGEHQRVLEGHEEPVRGLTFSPDGSTLASASEDHTVRLWNVETGTEMCIFLGHTHYVESLAFFPGSKILISGSADKTVRIWDIEKGKPLQTSINHDEVVTSLSFSPLGDKVASACVLEDWTIRIWSRHTGKQIHRLEGHSGGVRALAFSPDGKTIASASSDHTLRLWNAETGDEEKALRGHKGAVRRLTYSPDGRLIASCSFDNSIRLWTVDTGQELWTLGKREHWRLNFSPTSDSMILKLEDEGVRVWDTRTGDQSTLKFLGWDYQVEDRDHDMVSRISAAGVVAISPDTVRPMLTGPSTDQLAMWDLQTGKKAKILPVDLKHVYKVVFSADGRTVITTSNCNGSSRIQLWDTSSGEEMLRINTVNFANEVSFSSDAGAIYTDIGTFNISLDPISKQWTAKSALELSSNWLRHNGQDVLWLPHDYRGHYSNSHGNMLVIGQMSGGVSFFEHRVAN</sequence>
<feature type="repeat" description="WD" evidence="3">
    <location>
        <begin position="761"/>
        <end position="802"/>
    </location>
</feature>
<evidence type="ECO:0000256" key="2">
    <source>
        <dbReference type="ARBA" id="ARBA00022737"/>
    </source>
</evidence>
<feature type="coiled-coil region" evidence="4">
    <location>
        <begin position="339"/>
        <end position="373"/>
    </location>
</feature>
<dbReference type="CDD" id="cd00200">
    <property type="entry name" value="WD40"/>
    <property type="match status" value="2"/>
</dbReference>
<organism evidence="6 7">
    <name type="scientific">Myriangium duriaei CBS 260.36</name>
    <dbReference type="NCBI Taxonomy" id="1168546"/>
    <lineage>
        <taxon>Eukaryota</taxon>
        <taxon>Fungi</taxon>
        <taxon>Dikarya</taxon>
        <taxon>Ascomycota</taxon>
        <taxon>Pezizomycotina</taxon>
        <taxon>Dothideomycetes</taxon>
        <taxon>Dothideomycetidae</taxon>
        <taxon>Myriangiales</taxon>
        <taxon>Myriangiaceae</taxon>
        <taxon>Myriangium</taxon>
    </lineage>
</organism>
<feature type="repeat" description="WD" evidence="3">
    <location>
        <begin position="847"/>
        <end position="888"/>
    </location>
</feature>
<dbReference type="EMBL" id="ML996090">
    <property type="protein sequence ID" value="KAF2149889.1"/>
    <property type="molecule type" value="Genomic_DNA"/>
</dbReference>
<dbReference type="PROSITE" id="PS50294">
    <property type="entry name" value="WD_REPEATS_REGION"/>
    <property type="match status" value="5"/>
</dbReference>
<dbReference type="PROSITE" id="PS50082">
    <property type="entry name" value="WD_REPEATS_2"/>
    <property type="match status" value="6"/>
</dbReference>
<dbReference type="PRINTS" id="PR00320">
    <property type="entry name" value="GPROTEINBRPT"/>
</dbReference>
<evidence type="ECO:0000256" key="3">
    <source>
        <dbReference type="PROSITE-ProRule" id="PRU00221"/>
    </source>
</evidence>
<dbReference type="Pfam" id="PF00400">
    <property type="entry name" value="WD40"/>
    <property type="match status" value="8"/>
</dbReference>
<dbReference type="Gene3D" id="2.130.10.10">
    <property type="entry name" value="YVTN repeat-like/Quinoprotein amine dehydrogenase"/>
    <property type="match status" value="4"/>
</dbReference>